<accession>A0ABR3HV80</accession>
<evidence type="ECO:0000313" key="1">
    <source>
        <dbReference type="EMBL" id="KAL0880469.1"/>
    </source>
</evidence>
<organism evidence="1 2">
    <name type="scientific">Loxostege sticticalis</name>
    <name type="common">Beet webworm moth</name>
    <dbReference type="NCBI Taxonomy" id="481309"/>
    <lineage>
        <taxon>Eukaryota</taxon>
        <taxon>Metazoa</taxon>
        <taxon>Ecdysozoa</taxon>
        <taxon>Arthropoda</taxon>
        <taxon>Hexapoda</taxon>
        <taxon>Insecta</taxon>
        <taxon>Pterygota</taxon>
        <taxon>Neoptera</taxon>
        <taxon>Endopterygota</taxon>
        <taxon>Lepidoptera</taxon>
        <taxon>Glossata</taxon>
        <taxon>Ditrysia</taxon>
        <taxon>Pyraloidea</taxon>
        <taxon>Crambidae</taxon>
        <taxon>Pyraustinae</taxon>
        <taxon>Loxostege</taxon>
    </lineage>
</organism>
<comment type="caution">
    <text evidence="1">The sequence shown here is derived from an EMBL/GenBank/DDBJ whole genome shotgun (WGS) entry which is preliminary data.</text>
</comment>
<protein>
    <submittedName>
        <fullName evidence="1">Uncharacterized protein</fullName>
    </submittedName>
</protein>
<gene>
    <name evidence="1" type="ORF">ABMA27_002880</name>
</gene>
<keyword evidence="2" id="KW-1185">Reference proteome</keyword>
<proteinExistence type="predicted"/>
<reference evidence="1 2" key="1">
    <citation type="submission" date="2024-06" db="EMBL/GenBank/DDBJ databases">
        <title>A chromosome-level genome assembly of beet webworm, Loxostege sticticalis.</title>
        <authorList>
            <person name="Zhang Y."/>
        </authorList>
    </citation>
    <scope>NUCLEOTIDE SEQUENCE [LARGE SCALE GENOMIC DNA]</scope>
    <source>
        <strain evidence="1">AQ026</strain>
        <tissue evidence="1">Whole body</tissue>
    </source>
</reference>
<dbReference type="Proteomes" id="UP001549920">
    <property type="component" value="Unassembled WGS sequence"/>
</dbReference>
<sequence>MDSETIINSSNTALTPAEIIKNATIIDEGIKLCPLCTSEVRLFFINFNEKVLMCENVECDYPFGHEEITYVKEDQDIQSYEEVASIKQTHSPTVTHSMISTAAWSDLAKITRVNESEELEHRPETREYYKHKAKSTKNVVKKDEVQPNLVKEIKALHEKDVELSKDNDYIKNEKWVQKLMKLQKSSGINLLKEEEIIMFKKSKPEFGLGELKIDIGTGAETNMSTIKIEIANVNNT</sequence>
<dbReference type="EMBL" id="JBEUOH010000013">
    <property type="protein sequence ID" value="KAL0880469.1"/>
    <property type="molecule type" value="Genomic_DNA"/>
</dbReference>
<evidence type="ECO:0000313" key="2">
    <source>
        <dbReference type="Proteomes" id="UP001549920"/>
    </source>
</evidence>
<name>A0ABR3HV80_LOXSC</name>